<dbReference type="Pfam" id="PF12840">
    <property type="entry name" value="HTH_20"/>
    <property type="match status" value="1"/>
</dbReference>
<sequence>MSLLPSRPDTSSADAEPRVIGVDSDDADDVISALSSGTARELLAELHEEPAPPSELADRVDTSLQNAQYHLEKLQSAGAVSVVDTAYSAKGREMDVYAPADKPLVIFAGDEDGTTGLKAALSRLLGGVGLLGIGGLAVQRLYGDGGTVGDTNGVSTGAGTPTPGGTAGSQSGGVIEMFPVEEGPTTAEVTSETIDESAVTFGANGTYTYTGNVTDVVANETLVNATDSGSLYFVDRNGTKYVLDVANATTPNMTDTASTGVDTTATTIAQETTAQASDTAGVAAGVEPGLLFFAGGLAILLLWLFVWYAR</sequence>
<accession>A0A897NR39</accession>
<feature type="region of interest" description="Disordered" evidence="1">
    <location>
        <begin position="1"/>
        <end position="24"/>
    </location>
</feature>
<feature type="domain" description="HVO-1552 C-terminal" evidence="3">
    <location>
        <begin position="107"/>
        <end position="189"/>
    </location>
</feature>
<dbReference type="CDD" id="cd00090">
    <property type="entry name" value="HTH_ARSR"/>
    <property type="match status" value="1"/>
</dbReference>
<evidence type="ECO:0000313" key="5">
    <source>
        <dbReference type="Proteomes" id="UP000663292"/>
    </source>
</evidence>
<dbReference type="InterPro" id="IPR011991">
    <property type="entry name" value="ArsR-like_HTH"/>
</dbReference>
<feature type="domain" description="HVO-1552 C-terminal" evidence="3">
    <location>
        <begin position="251"/>
        <end position="310"/>
    </location>
</feature>
<evidence type="ECO:0000256" key="1">
    <source>
        <dbReference type="SAM" id="MobiDB-lite"/>
    </source>
</evidence>
<evidence type="ECO:0000256" key="2">
    <source>
        <dbReference type="SAM" id="Phobius"/>
    </source>
</evidence>
<keyword evidence="2" id="KW-0472">Membrane</keyword>
<dbReference type="AlphaFoldDB" id="A0A897NR39"/>
<gene>
    <name evidence="4" type="primary">arsR10</name>
    <name evidence="4" type="ORF">HSEST_1744</name>
</gene>
<dbReference type="RefSeq" id="WP_229120546.1">
    <property type="nucleotide sequence ID" value="NZ_CP064791.1"/>
</dbReference>
<dbReference type="Pfam" id="PF24267">
    <property type="entry name" value="HVO_1552_C"/>
    <property type="match status" value="2"/>
</dbReference>
<dbReference type="InterPro" id="IPR056525">
    <property type="entry name" value="HVO_1552_C"/>
</dbReference>
<keyword evidence="2" id="KW-1133">Transmembrane helix</keyword>
<reference evidence="4 5" key="1">
    <citation type="submission" date="2020-11" db="EMBL/GenBank/DDBJ databases">
        <title>Carbohydrate-dependent, anaerobic sulfur respiration: A novel catabolism in halophilic archaea.</title>
        <authorList>
            <person name="Sorokin D.Y."/>
            <person name="Messina E."/>
            <person name="Smedile F."/>
            <person name="La Cono V."/>
            <person name="Hallsworth J.E."/>
            <person name="Yakimov M.M."/>
        </authorList>
    </citation>
    <scope>NUCLEOTIDE SEQUENCE [LARGE SCALE GENOMIC DNA]</scope>
    <source>
        <strain evidence="4 5">HSR-Est</strain>
    </source>
</reference>
<name>A0A897NR39_9EURY</name>
<dbReference type="Gene3D" id="1.10.10.10">
    <property type="entry name" value="Winged helix-like DNA-binding domain superfamily/Winged helix DNA-binding domain"/>
    <property type="match status" value="1"/>
</dbReference>
<feature type="transmembrane region" description="Helical" evidence="2">
    <location>
        <begin position="290"/>
        <end position="309"/>
    </location>
</feature>
<dbReference type="InterPro" id="IPR036390">
    <property type="entry name" value="WH_DNA-bd_sf"/>
</dbReference>
<dbReference type="InterPro" id="IPR036388">
    <property type="entry name" value="WH-like_DNA-bd_sf"/>
</dbReference>
<protein>
    <submittedName>
        <fullName evidence="4">Transcriptional regulator containing HTH domain,ArsR family</fullName>
    </submittedName>
</protein>
<dbReference type="SUPFAM" id="SSF46785">
    <property type="entry name" value="Winged helix' DNA-binding domain"/>
    <property type="match status" value="1"/>
</dbReference>
<proteinExistence type="predicted"/>
<organism evidence="4 5">
    <name type="scientific">Halapricum desulfuricans</name>
    <dbReference type="NCBI Taxonomy" id="2841257"/>
    <lineage>
        <taxon>Archaea</taxon>
        <taxon>Methanobacteriati</taxon>
        <taxon>Methanobacteriota</taxon>
        <taxon>Stenosarchaea group</taxon>
        <taxon>Halobacteria</taxon>
        <taxon>Halobacteriales</taxon>
        <taxon>Haloarculaceae</taxon>
        <taxon>Halapricum</taxon>
    </lineage>
</organism>
<keyword evidence="5" id="KW-1185">Reference proteome</keyword>
<evidence type="ECO:0000313" key="4">
    <source>
        <dbReference type="EMBL" id="QSG15267.1"/>
    </source>
</evidence>
<keyword evidence="2" id="KW-0812">Transmembrane</keyword>
<dbReference type="GeneID" id="98940653"/>
<evidence type="ECO:0000259" key="3">
    <source>
        <dbReference type="Pfam" id="PF24267"/>
    </source>
</evidence>
<dbReference type="Proteomes" id="UP000663292">
    <property type="component" value="Chromosome"/>
</dbReference>
<dbReference type="EMBL" id="CP064791">
    <property type="protein sequence ID" value="QSG15267.1"/>
    <property type="molecule type" value="Genomic_DNA"/>
</dbReference>